<accession>A0A423XBS6</accession>
<feature type="region of interest" description="Disordered" evidence="1">
    <location>
        <begin position="1"/>
        <end position="85"/>
    </location>
</feature>
<name>A0A423XBS6_9PEZI</name>
<feature type="compositionally biased region" description="Basic and acidic residues" evidence="1">
    <location>
        <begin position="1"/>
        <end position="12"/>
    </location>
</feature>
<dbReference type="AlphaFoldDB" id="A0A423XBS6"/>
<proteinExistence type="predicted"/>
<dbReference type="EMBL" id="LKEB01000019">
    <property type="protein sequence ID" value="ROW13439.1"/>
    <property type="molecule type" value="Genomic_DNA"/>
</dbReference>
<evidence type="ECO:0000313" key="2">
    <source>
        <dbReference type="EMBL" id="ROW13439.1"/>
    </source>
</evidence>
<keyword evidence="3" id="KW-1185">Reference proteome</keyword>
<organism evidence="2 3">
    <name type="scientific">Cytospora leucostoma</name>
    <dbReference type="NCBI Taxonomy" id="1230097"/>
    <lineage>
        <taxon>Eukaryota</taxon>
        <taxon>Fungi</taxon>
        <taxon>Dikarya</taxon>
        <taxon>Ascomycota</taxon>
        <taxon>Pezizomycotina</taxon>
        <taxon>Sordariomycetes</taxon>
        <taxon>Sordariomycetidae</taxon>
        <taxon>Diaporthales</taxon>
        <taxon>Cytosporaceae</taxon>
        <taxon>Cytospora</taxon>
    </lineage>
</organism>
<sequence>MSSHVRTEDFIKEVVSGSNGSQQGENRPSLSSNKDSPGSVPTTPAEAQPPPGTVRRLVANRAFRKIKVDMPGPPVEPQGQDTDETVDRRASLDKPLVYNTPLRFPGTASHDLIRKYTIGDKKGTNAAKPSGPAHTWSETPETVFSRPRIVVLQNLPLETQAGDIIQAINEATEAANISHQADRISDVRVLPRPEDEDVVVAEVEFLHPYGARSVHDLVEKGKILVRGAAPCASLIQAISTPKLSGDFGIGAVRPAQDREEYFASPSQRKIVRRTRVYGQAVKASLFPSLSDSEVISAPQNGGNDIEKAS</sequence>
<dbReference type="Proteomes" id="UP000285146">
    <property type="component" value="Unassembled WGS sequence"/>
</dbReference>
<comment type="caution">
    <text evidence="2">The sequence shown here is derived from an EMBL/GenBank/DDBJ whole genome shotgun (WGS) entry which is preliminary data.</text>
</comment>
<evidence type="ECO:0000313" key="3">
    <source>
        <dbReference type="Proteomes" id="UP000285146"/>
    </source>
</evidence>
<evidence type="ECO:0000256" key="1">
    <source>
        <dbReference type="SAM" id="MobiDB-lite"/>
    </source>
</evidence>
<feature type="compositionally biased region" description="Polar residues" evidence="1">
    <location>
        <begin position="16"/>
        <end position="42"/>
    </location>
</feature>
<gene>
    <name evidence="2" type="ORF">VPNG_04409</name>
</gene>
<dbReference type="OrthoDB" id="5235297at2759"/>
<dbReference type="InParanoid" id="A0A423XBS6"/>
<protein>
    <submittedName>
        <fullName evidence="2">Uncharacterized protein</fullName>
    </submittedName>
</protein>
<reference evidence="2 3" key="1">
    <citation type="submission" date="2015-09" db="EMBL/GenBank/DDBJ databases">
        <title>Host preference determinants of Valsa canker pathogens revealed by comparative genomics.</title>
        <authorList>
            <person name="Yin Z."/>
            <person name="Huang L."/>
        </authorList>
    </citation>
    <scope>NUCLEOTIDE SEQUENCE [LARGE SCALE GENOMIC DNA]</scope>
    <source>
        <strain evidence="2 3">SXYLt</strain>
    </source>
</reference>